<evidence type="ECO:0000256" key="6">
    <source>
        <dbReference type="ARBA" id="ARBA00022687"/>
    </source>
</evidence>
<proteinExistence type="inferred from homology"/>
<dbReference type="GO" id="GO:0005109">
    <property type="term" value="F:frizzled binding"/>
    <property type="evidence" value="ECO:0007669"/>
    <property type="project" value="TreeGrafter"/>
</dbReference>
<evidence type="ECO:0000313" key="11">
    <source>
        <dbReference type="EnsemblMetazoa" id="AMEC003184-PA"/>
    </source>
</evidence>
<dbReference type="EnsemblMetazoa" id="AMEC003184-RA">
    <property type="protein sequence ID" value="AMEC003184-PA"/>
    <property type="gene ID" value="AMEC003184"/>
</dbReference>
<reference evidence="12" key="1">
    <citation type="submission" date="2014-01" db="EMBL/GenBank/DDBJ databases">
        <title>The Genome Sequence of Anopheles melas CM1001059_A (V2).</title>
        <authorList>
            <consortium name="The Broad Institute Genomics Platform"/>
            <person name="Neafsey D.E."/>
            <person name="Besansky N."/>
            <person name="Howell P."/>
            <person name="Walton C."/>
            <person name="Young S.K."/>
            <person name="Zeng Q."/>
            <person name="Gargeya S."/>
            <person name="Fitzgerald M."/>
            <person name="Haas B."/>
            <person name="Abouelleil A."/>
            <person name="Allen A.W."/>
            <person name="Alvarado L."/>
            <person name="Arachchi H.M."/>
            <person name="Berlin A.M."/>
            <person name="Chapman S.B."/>
            <person name="Gainer-Dewar J."/>
            <person name="Goldberg J."/>
            <person name="Griggs A."/>
            <person name="Gujja S."/>
            <person name="Hansen M."/>
            <person name="Howarth C."/>
            <person name="Imamovic A."/>
            <person name="Ireland A."/>
            <person name="Larimer J."/>
            <person name="McCowan C."/>
            <person name="Murphy C."/>
            <person name="Pearson M."/>
            <person name="Poon T.W."/>
            <person name="Priest M."/>
            <person name="Roberts A."/>
            <person name="Saif S."/>
            <person name="Shea T."/>
            <person name="Sisk P."/>
            <person name="Sykes S."/>
            <person name="Wortman J."/>
            <person name="Nusbaum C."/>
            <person name="Birren B."/>
        </authorList>
    </citation>
    <scope>NUCLEOTIDE SEQUENCE [LARGE SCALE GENOMIC DNA]</scope>
    <source>
        <strain evidence="12">CM1001059</strain>
    </source>
</reference>
<dbReference type="STRING" id="34690.A0A182TJ14"/>
<dbReference type="GO" id="GO:0005615">
    <property type="term" value="C:extracellular space"/>
    <property type="evidence" value="ECO:0007669"/>
    <property type="project" value="TreeGrafter"/>
</dbReference>
<dbReference type="GO" id="GO:0060070">
    <property type="term" value="P:canonical Wnt signaling pathway"/>
    <property type="evidence" value="ECO:0007669"/>
    <property type="project" value="TreeGrafter"/>
</dbReference>
<comment type="function">
    <text evidence="9">Ligand for members of the frizzled family of seven transmembrane receptors.</text>
</comment>
<evidence type="ECO:0000256" key="3">
    <source>
        <dbReference type="ARBA" id="ARBA00022473"/>
    </source>
</evidence>
<evidence type="ECO:0000256" key="4">
    <source>
        <dbReference type="ARBA" id="ARBA00022525"/>
    </source>
</evidence>
<dbReference type="GO" id="GO:0045165">
    <property type="term" value="P:cell fate commitment"/>
    <property type="evidence" value="ECO:0007669"/>
    <property type="project" value="TreeGrafter"/>
</dbReference>
<dbReference type="GO" id="GO:0030182">
    <property type="term" value="P:neuron differentiation"/>
    <property type="evidence" value="ECO:0007669"/>
    <property type="project" value="TreeGrafter"/>
</dbReference>
<protein>
    <recommendedName>
        <fullName evidence="9">Protein Wnt</fullName>
    </recommendedName>
</protein>
<keyword evidence="3 9" id="KW-0217">Developmental protein</keyword>
<evidence type="ECO:0000256" key="8">
    <source>
        <dbReference type="ARBA" id="ARBA00023288"/>
    </source>
</evidence>
<dbReference type="PANTHER" id="PTHR12027">
    <property type="entry name" value="WNT RELATED"/>
    <property type="match status" value="1"/>
</dbReference>
<evidence type="ECO:0000256" key="2">
    <source>
        <dbReference type="ARBA" id="ARBA00005683"/>
    </source>
</evidence>
<dbReference type="VEuPathDB" id="VectorBase:AMEC003184"/>
<keyword evidence="6 9" id="KW-0879">Wnt signaling pathway</keyword>
<evidence type="ECO:0000313" key="12">
    <source>
        <dbReference type="Proteomes" id="UP000075902"/>
    </source>
</evidence>
<keyword evidence="8" id="KW-0449">Lipoprotein</keyword>
<keyword evidence="7" id="KW-1015">Disulfide bond</keyword>
<keyword evidence="5" id="KW-0272">Extracellular matrix</keyword>
<evidence type="ECO:0000256" key="10">
    <source>
        <dbReference type="SAM" id="MobiDB-lite"/>
    </source>
</evidence>
<organism evidence="11 12">
    <name type="scientific">Anopheles melas</name>
    <dbReference type="NCBI Taxonomy" id="34690"/>
    <lineage>
        <taxon>Eukaryota</taxon>
        <taxon>Metazoa</taxon>
        <taxon>Ecdysozoa</taxon>
        <taxon>Arthropoda</taxon>
        <taxon>Hexapoda</taxon>
        <taxon>Insecta</taxon>
        <taxon>Pterygota</taxon>
        <taxon>Neoptera</taxon>
        <taxon>Endopterygota</taxon>
        <taxon>Diptera</taxon>
        <taxon>Nematocera</taxon>
        <taxon>Culicoidea</taxon>
        <taxon>Culicidae</taxon>
        <taxon>Anophelinae</taxon>
        <taxon>Anopheles</taxon>
    </lineage>
</organism>
<keyword evidence="4" id="KW-0964">Secreted</keyword>
<evidence type="ECO:0000256" key="9">
    <source>
        <dbReference type="RuleBase" id="RU003500"/>
    </source>
</evidence>
<comment type="subcellular location">
    <subcellularLocation>
        <location evidence="1 9">Secreted</location>
        <location evidence="1 9">Extracellular space</location>
        <location evidence="1 9">Extracellular matrix</location>
    </subcellularLocation>
</comment>
<dbReference type="Pfam" id="PF00110">
    <property type="entry name" value="wnt"/>
    <property type="match status" value="1"/>
</dbReference>
<keyword evidence="12" id="KW-1185">Reference proteome</keyword>
<feature type="region of interest" description="Disordered" evidence="10">
    <location>
        <begin position="1"/>
        <end position="21"/>
    </location>
</feature>
<comment type="similarity">
    <text evidence="2 9">Belongs to the Wnt family.</text>
</comment>
<dbReference type="InterPro" id="IPR005817">
    <property type="entry name" value="Wnt"/>
</dbReference>
<dbReference type="GO" id="GO:0005125">
    <property type="term" value="F:cytokine activity"/>
    <property type="evidence" value="ECO:0007669"/>
    <property type="project" value="TreeGrafter"/>
</dbReference>
<sequence length="123" mass="13636">MAKKRNGTHGGIAKAGEPNNISPLAPGMAYLDPAIHATLRRKQRRLARENPGVLAAIAKGANLAINECQHQFRTRRWNCSTRNFLRGKNLFGKIVERARSRALVGGGHICFMAWPRSCLRSSF</sequence>
<reference evidence="11" key="2">
    <citation type="submission" date="2020-05" db="UniProtKB">
        <authorList>
            <consortium name="EnsemblMetazoa"/>
        </authorList>
    </citation>
    <scope>IDENTIFICATION</scope>
    <source>
        <strain evidence="11">CM1001059</strain>
    </source>
</reference>
<accession>A0A182TJ14</accession>
<evidence type="ECO:0000256" key="5">
    <source>
        <dbReference type="ARBA" id="ARBA00022530"/>
    </source>
</evidence>
<dbReference type="AlphaFoldDB" id="A0A182TJ14"/>
<name>A0A182TJ14_9DIPT</name>
<dbReference type="PANTHER" id="PTHR12027:SF91">
    <property type="entry name" value="PROTO-ONCOGENE WNT-1"/>
    <property type="match status" value="1"/>
</dbReference>
<dbReference type="Proteomes" id="UP000075902">
    <property type="component" value="Unassembled WGS sequence"/>
</dbReference>
<evidence type="ECO:0000256" key="1">
    <source>
        <dbReference type="ARBA" id="ARBA00004498"/>
    </source>
</evidence>
<evidence type="ECO:0000256" key="7">
    <source>
        <dbReference type="ARBA" id="ARBA00023157"/>
    </source>
</evidence>